<dbReference type="Proteomes" id="UP000178369">
    <property type="component" value="Unassembled WGS sequence"/>
</dbReference>
<accession>A0A1F5HK55</accession>
<feature type="transmembrane region" description="Helical" evidence="1">
    <location>
        <begin position="12"/>
        <end position="32"/>
    </location>
</feature>
<dbReference type="AlphaFoldDB" id="A0A1F5HK55"/>
<evidence type="ECO:0000256" key="1">
    <source>
        <dbReference type="SAM" id="Phobius"/>
    </source>
</evidence>
<protein>
    <recommendedName>
        <fullName evidence="4">Holin</fullName>
    </recommendedName>
</protein>
<feature type="transmembrane region" description="Helical" evidence="1">
    <location>
        <begin position="44"/>
        <end position="62"/>
    </location>
</feature>
<evidence type="ECO:0008006" key="4">
    <source>
        <dbReference type="Google" id="ProtNLM"/>
    </source>
</evidence>
<sequence length="64" mass="6799">MAKKATLKRVKSNPLSQILITATVVVILLASYEAVTQNDVTSVAPTQLFLVAGVLAVLGLYLKD</sequence>
<evidence type="ECO:0000313" key="3">
    <source>
        <dbReference type="Proteomes" id="UP000178369"/>
    </source>
</evidence>
<gene>
    <name evidence="2" type="ORF">A3F45_03135</name>
</gene>
<keyword evidence="1" id="KW-0472">Membrane</keyword>
<dbReference type="EMBL" id="MFBL01000034">
    <property type="protein sequence ID" value="OGE04464.1"/>
    <property type="molecule type" value="Genomic_DNA"/>
</dbReference>
<proteinExistence type="predicted"/>
<comment type="caution">
    <text evidence="2">The sequence shown here is derived from an EMBL/GenBank/DDBJ whole genome shotgun (WGS) entry which is preliminary data.</text>
</comment>
<reference evidence="2 3" key="1">
    <citation type="journal article" date="2016" name="Nat. Commun.">
        <title>Thousands of microbial genomes shed light on interconnected biogeochemical processes in an aquifer system.</title>
        <authorList>
            <person name="Anantharaman K."/>
            <person name="Brown C.T."/>
            <person name="Hug L.A."/>
            <person name="Sharon I."/>
            <person name="Castelle C.J."/>
            <person name="Probst A.J."/>
            <person name="Thomas B.C."/>
            <person name="Singh A."/>
            <person name="Wilkins M.J."/>
            <person name="Karaoz U."/>
            <person name="Brodie E.L."/>
            <person name="Williams K.H."/>
            <person name="Hubbard S.S."/>
            <person name="Banfield J.F."/>
        </authorList>
    </citation>
    <scope>NUCLEOTIDE SEQUENCE [LARGE SCALE GENOMIC DNA]</scope>
</reference>
<keyword evidence="1" id="KW-0812">Transmembrane</keyword>
<organism evidence="2 3">
    <name type="scientific">Candidatus Curtissbacteria bacterium RIFCSPHIGHO2_12_FULL_41_17</name>
    <dbReference type="NCBI Taxonomy" id="1797722"/>
    <lineage>
        <taxon>Bacteria</taxon>
        <taxon>Candidatus Curtissiibacteriota</taxon>
    </lineage>
</organism>
<name>A0A1F5HK55_9BACT</name>
<evidence type="ECO:0000313" key="2">
    <source>
        <dbReference type="EMBL" id="OGE04464.1"/>
    </source>
</evidence>
<keyword evidence="1" id="KW-1133">Transmembrane helix</keyword>